<feature type="signal peptide" evidence="1">
    <location>
        <begin position="1"/>
        <end position="24"/>
    </location>
</feature>
<dbReference type="OrthoDB" id="648040at2"/>
<evidence type="ECO:0000313" key="3">
    <source>
        <dbReference type="Proteomes" id="UP000320042"/>
    </source>
</evidence>
<name>A0A563U878_9SPHI</name>
<proteinExistence type="predicted"/>
<dbReference type="EMBL" id="VOEJ01000006">
    <property type="protein sequence ID" value="TWR27545.1"/>
    <property type="molecule type" value="Genomic_DNA"/>
</dbReference>
<keyword evidence="1" id="KW-0732">Signal</keyword>
<dbReference type="Proteomes" id="UP000320042">
    <property type="component" value="Unassembled WGS sequence"/>
</dbReference>
<dbReference type="RefSeq" id="WP_146382511.1">
    <property type="nucleotide sequence ID" value="NZ_VOEJ01000006.1"/>
</dbReference>
<keyword evidence="3" id="KW-1185">Reference proteome</keyword>
<evidence type="ECO:0000256" key="1">
    <source>
        <dbReference type="SAM" id="SignalP"/>
    </source>
</evidence>
<sequence length="237" mass="26501">MIKLLYKTPLLILLMCFISTVSKAQLGFNYAQYDFGLGAVANRVIGDAESIKTTPAAFVNFTYNHSPFVNYVVEIQAGSMEGGKPESESGRYFKNIYKTIVFRGQLQAGELIDYSGSQLMNFAKNIYLSSGFGYIVNDIRDVNRTSTDPNHYGYYTGGEDKSSELYIPVRLGYEIKIFNQYNEPSTKIDLGAQYNYVFGDNVDGFNAGRSKDKFIQYSIGVKFALGGYTSAGKQIHY</sequence>
<evidence type="ECO:0000313" key="2">
    <source>
        <dbReference type="EMBL" id="TWR27545.1"/>
    </source>
</evidence>
<accession>A0A563U878</accession>
<protein>
    <recommendedName>
        <fullName evidence="4">Outer membrane protein beta-barrel domain-containing protein</fullName>
    </recommendedName>
</protein>
<gene>
    <name evidence="2" type="ORF">FPZ43_13815</name>
</gene>
<comment type="caution">
    <text evidence="2">The sequence shown here is derived from an EMBL/GenBank/DDBJ whole genome shotgun (WGS) entry which is preliminary data.</text>
</comment>
<reference evidence="2 3" key="1">
    <citation type="submission" date="2019-07" db="EMBL/GenBank/DDBJ databases">
        <authorList>
            <person name="Kim J."/>
        </authorList>
    </citation>
    <scope>NUCLEOTIDE SEQUENCE [LARGE SCALE GENOMIC DNA]</scope>
    <source>
        <strain evidence="3">dk17</strain>
    </source>
</reference>
<organism evidence="2 3">
    <name type="scientific">Mucilaginibacter pallidiroseus</name>
    <dbReference type="NCBI Taxonomy" id="2599295"/>
    <lineage>
        <taxon>Bacteria</taxon>
        <taxon>Pseudomonadati</taxon>
        <taxon>Bacteroidota</taxon>
        <taxon>Sphingobacteriia</taxon>
        <taxon>Sphingobacteriales</taxon>
        <taxon>Sphingobacteriaceae</taxon>
        <taxon>Mucilaginibacter</taxon>
    </lineage>
</organism>
<dbReference type="AlphaFoldDB" id="A0A563U878"/>
<evidence type="ECO:0008006" key="4">
    <source>
        <dbReference type="Google" id="ProtNLM"/>
    </source>
</evidence>
<feature type="chain" id="PRO_5022216704" description="Outer membrane protein beta-barrel domain-containing protein" evidence="1">
    <location>
        <begin position="25"/>
        <end position="237"/>
    </location>
</feature>